<evidence type="ECO:0000256" key="7">
    <source>
        <dbReference type="ARBA" id="ARBA00023098"/>
    </source>
</evidence>
<dbReference type="UniPathway" id="UPA00655">
    <property type="reaction ID" value="UER00711"/>
</dbReference>
<comment type="function">
    <text evidence="10">Component of the acetyl coenzyme A carboxylase (ACC) complex. First, biotin carboxylase catalyzes the carboxylation of biotin on its carrier protein (BCCP) and then the CO(2) group is transferred by the carboxyltransferase to acetyl-CoA to form malonyl-CoA.</text>
</comment>
<keyword evidence="11" id="KW-0175">Coiled coil</keyword>
<dbReference type="GO" id="GO:0005524">
    <property type="term" value="F:ATP binding"/>
    <property type="evidence" value="ECO:0007669"/>
    <property type="project" value="UniProtKB-KW"/>
</dbReference>
<evidence type="ECO:0000256" key="5">
    <source>
        <dbReference type="ARBA" id="ARBA00022832"/>
    </source>
</evidence>
<evidence type="ECO:0000256" key="10">
    <source>
        <dbReference type="HAMAP-Rule" id="MF_00823"/>
    </source>
</evidence>
<dbReference type="AlphaFoldDB" id="A0A2T6B693"/>
<dbReference type="RefSeq" id="WP_054300746.1">
    <property type="nucleotide sequence ID" value="NZ_QBKP01000003.1"/>
</dbReference>
<evidence type="ECO:0000256" key="8">
    <source>
        <dbReference type="ARBA" id="ARBA00023160"/>
    </source>
</evidence>
<keyword evidence="14" id="KW-1185">Reference proteome</keyword>
<dbReference type="SUPFAM" id="SSF52096">
    <property type="entry name" value="ClpP/crotonase"/>
    <property type="match status" value="1"/>
</dbReference>
<organism evidence="13 14">
    <name type="scientific">Gemmobacter caeni</name>
    <dbReference type="NCBI Taxonomy" id="589035"/>
    <lineage>
        <taxon>Bacteria</taxon>
        <taxon>Pseudomonadati</taxon>
        <taxon>Pseudomonadota</taxon>
        <taxon>Alphaproteobacteria</taxon>
        <taxon>Rhodobacterales</taxon>
        <taxon>Paracoccaceae</taxon>
        <taxon>Gemmobacter</taxon>
    </lineage>
</organism>
<evidence type="ECO:0000313" key="14">
    <source>
        <dbReference type="Proteomes" id="UP000244224"/>
    </source>
</evidence>
<protein>
    <recommendedName>
        <fullName evidence="10">Acetyl-coenzyme A carboxylase carboxyl transferase subunit alpha</fullName>
        <shortName evidence="10">ACCase subunit alpha</shortName>
        <shortName evidence="10">Acetyl-CoA carboxylase carboxyltransferase subunit alpha</shortName>
        <ecNumber evidence="10">2.1.3.15</ecNumber>
    </recommendedName>
</protein>
<keyword evidence="6 10" id="KW-0067">ATP-binding</keyword>
<dbReference type="PROSITE" id="PS50989">
    <property type="entry name" value="COA_CT_CTER"/>
    <property type="match status" value="1"/>
</dbReference>
<keyword evidence="3 10" id="KW-0808">Transferase</keyword>
<keyword evidence="10" id="KW-0963">Cytoplasm</keyword>
<dbReference type="HAMAP" id="MF_00823">
    <property type="entry name" value="AcetylCoA_CT_alpha"/>
    <property type="match status" value="1"/>
</dbReference>
<dbReference type="NCBIfam" id="NF004344">
    <property type="entry name" value="PRK05724.1"/>
    <property type="match status" value="1"/>
</dbReference>
<dbReference type="InterPro" id="IPR001095">
    <property type="entry name" value="Acetyl_CoA_COase_a_su"/>
</dbReference>
<dbReference type="Proteomes" id="UP000244224">
    <property type="component" value="Unassembled WGS sequence"/>
</dbReference>
<feature type="domain" description="CoA carboxyltransferase C-terminal" evidence="12">
    <location>
        <begin position="38"/>
        <end position="292"/>
    </location>
</feature>
<keyword evidence="2 10" id="KW-0444">Lipid biosynthesis</keyword>
<keyword evidence="5 10" id="KW-0276">Fatty acid metabolism</keyword>
<dbReference type="InterPro" id="IPR011763">
    <property type="entry name" value="COA_CT_C"/>
</dbReference>
<keyword evidence="8 10" id="KW-0275">Fatty acid biosynthesis</keyword>
<dbReference type="OrthoDB" id="9808023at2"/>
<dbReference type="InterPro" id="IPR029045">
    <property type="entry name" value="ClpP/crotonase-like_dom_sf"/>
</dbReference>
<dbReference type="NCBIfam" id="NF041504">
    <property type="entry name" value="AccA_sub"/>
    <property type="match status" value="1"/>
</dbReference>
<dbReference type="GO" id="GO:0016743">
    <property type="term" value="F:carboxyl- or carbamoyltransferase activity"/>
    <property type="evidence" value="ECO:0007669"/>
    <property type="project" value="UniProtKB-UniRule"/>
</dbReference>
<comment type="similarity">
    <text evidence="10">Belongs to the AccA family.</text>
</comment>
<evidence type="ECO:0000256" key="4">
    <source>
        <dbReference type="ARBA" id="ARBA00022741"/>
    </source>
</evidence>
<evidence type="ECO:0000256" key="3">
    <source>
        <dbReference type="ARBA" id="ARBA00022679"/>
    </source>
</evidence>
<dbReference type="GO" id="GO:0006633">
    <property type="term" value="P:fatty acid biosynthetic process"/>
    <property type="evidence" value="ECO:0007669"/>
    <property type="project" value="UniProtKB-KW"/>
</dbReference>
<evidence type="ECO:0000256" key="1">
    <source>
        <dbReference type="ARBA" id="ARBA00004956"/>
    </source>
</evidence>
<evidence type="ECO:0000256" key="2">
    <source>
        <dbReference type="ARBA" id="ARBA00022516"/>
    </source>
</evidence>
<evidence type="ECO:0000256" key="11">
    <source>
        <dbReference type="SAM" id="Coils"/>
    </source>
</evidence>
<evidence type="ECO:0000313" key="13">
    <source>
        <dbReference type="EMBL" id="PTX51574.1"/>
    </source>
</evidence>
<sequence length="319" mass="35177">MTYLEFEKPLAEIEGKAEELRALARQNEKMDVEKEAAALDRKAEQLLKDLYKDLTPWRKCLVARHPDRPHCSDYIDALFTEYTPLAGDRNFADDHAIMGGLARFNDMPVVVIGHEKGNDTKSRIEHNFGMARPEGYRKAVRLMDMADRFNLPVITLVDTPGAYPGKGAEERGQSEAIARSTEKCLQIGVPLVSVIIGEGGSGGAVAFATADRIAMLEHAVYSVISPEGCASILWKDAEKMREAAEALRLTAQDLQKLGVIDRIIKEPLGGAQRGKKEAIDAVGKAVEMMLKELSGKSREVLVRDRRQKFLKMGSKGLAA</sequence>
<dbReference type="Pfam" id="PF03255">
    <property type="entry name" value="ACCA"/>
    <property type="match status" value="1"/>
</dbReference>
<dbReference type="GO" id="GO:2001295">
    <property type="term" value="P:malonyl-CoA biosynthetic process"/>
    <property type="evidence" value="ECO:0007669"/>
    <property type="project" value="UniProtKB-UniRule"/>
</dbReference>
<dbReference type="PRINTS" id="PR01069">
    <property type="entry name" value="ACCCTRFRASEA"/>
</dbReference>
<name>A0A2T6B693_9RHOB</name>
<keyword evidence="7 10" id="KW-0443">Lipid metabolism</keyword>
<comment type="catalytic activity">
    <reaction evidence="9 10">
        <text>N(6)-carboxybiotinyl-L-lysyl-[protein] + acetyl-CoA = N(6)-biotinyl-L-lysyl-[protein] + malonyl-CoA</text>
        <dbReference type="Rhea" id="RHEA:54728"/>
        <dbReference type="Rhea" id="RHEA-COMP:10505"/>
        <dbReference type="Rhea" id="RHEA-COMP:10506"/>
        <dbReference type="ChEBI" id="CHEBI:57288"/>
        <dbReference type="ChEBI" id="CHEBI:57384"/>
        <dbReference type="ChEBI" id="CHEBI:83144"/>
        <dbReference type="ChEBI" id="CHEBI:83145"/>
        <dbReference type="EC" id="2.1.3.15"/>
    </reaction>
</comment>
<dbReference type="EC" id="2.1.3.15" evidence="10"/>
<dbReference type="GO" id="GO:0009317">
    <property type="term" value="C:acetyl-CoA carboxylase complex"/>
    <property type="evidence" value="ECO:0007669"/>
    <property type="project" value="InterPro"/>
</dbReference>
<dbReference type="NCBIfam" id="TIGR00513">
    <property type="entry name" value="accA"/>
    <property type="match status" value="1"/>
</dbReference>
<dbReference type="GO" id="GO:0003989">
    <property type="term" value="F:acetyl-CoA carboxylase activity"/>
    <property type="evidence" value="ECO:0007669"/>
    <property type="project" value="InterPro"/>
</dbReference>
<comment type="pathway">
    <text evidence="1 10">Lipid metabolism; malonyl-CoA biosynthesis; malonyl-CoA from acetyl-CoA: step 1/1.</text>
</comment>
<evidence type="ECO:0000256" key="6">
    <source>
        <dbReference type="ARBA" id="ARBA00022840"/>
    </source>
</evidence>
<dbReference type="Gene3D" id="3.90.226.10">
    <property type="entry name" value="2-enoyl-CoA Hydratase, Chain A, domain 1"/>
    <property type="match status" value="1"/>
</dbReference>
<dbReference type="PANTHER" id="PTHR42853:SF3">
    <property type="entry name" value="ACETYL-COENZYME A CARBOXYLASE CARBOXYL TRANSFERASE SUBUNIT ALPHA, CHLOROPLASTIC"/>
    <property type="match status" value="1"/>
</dbReference>
<dbReference type="EMBL" id="QBKP01000003">
    <property type="protein sequence ID" value="PTX51574.1"/>
    <property type="molecule type" value="Genomic_DNA"/>
</dbReference>
<dbReference type="PANTHER" id="PTHR42853">
    <property type="entry name" value="ACETYL-COENZYME A CARBOXYLASE CARBOXYL TRANSFERASE SUBUNIT ALPHA"/>
    <property type="match status" value="1"/>
</dbReference>
<evidence type="ECO:0000256" key="9">
    <source>
        <dbReference type="ARBA" id="ARBA00049152"/>
    </source>
</evidence>
<gene>
    <name evidence="10" type="primary">accA</name>
    <name evidence="13" type="ORF">C8N34_10375</name>
</gene>
<comment type="subcellular location">
    <subcellularLocation>
        <location evidence="10">Cytoplasm</location>
    </subcellularLocation>
</comment>
<comment type="caution">
    <text evidence="13">The sequence shown here is derived from an EMBL/GenBank/DDBJ whole genome shotgun (WGS) entry which is preliminary data.</text>
</comment>
<evidence type="ECO:0000259" key="12">
    <source>
        <dbReference type="PROSITE" id="PS50989"/>
    </source>
</evidence>
<reference evidence="13 14" key="1">
    <citation type="submission" date="2018-04" db="EMBL/GenBank/DDBJ databases">
        <title>Genomic Encyclopedia of Archaeal and Bacterial Type Strains, Phase II (KMG-II): from individual species to whole genera.</title>
        <authorList>
            <person name="Goeker M."/>
        </authorList>
    </citation>
    <scope>NUCLEOTIDE SEQUENCE [LARGE SCALE GENOMIC DNA]</scope>
    <source>
        <strain evidence="13 14">DSM 21823</strain>
    </source>
</reference>
<keyword evidence="4 10" id="KW-0547">Nucleotide-binding</keyword>
<feature type="coiled-coil region" evidence="11">
    <location>
        <begin position="10"/>
        <end position="49"/>
    </location>
</feature>
<proteinExistence type="inferred from homology"/>
<comment type="subunit">
    <text evidence="10">Acetyl-CoA carboxylase is a heterohexamer composed of biotin carboxyl carrier protein (AccB), biotin carboxylase (AccC) and two subunits each of ACCase subunit alpha (AccA) and ACCase subunit beta (AccD).</text>
</comment>
<accession>A0A2T6B693</accession>